<name>A0A0E0GLH5_ORYNI</name>
<dbReference type="SFLD" id="SFLDS00003">
    <property type="entry name" value="Haloacid_Dehalogenase"/>
    <property type="match status" value="1"/>
</dbReference>
<dbReference type="InterPro" id="IPR006439">
    <property type="entry name" value="HAD-SF_hydro_IA"/>
</dbReference>
<sequence length="1013" mass="109982">MARHLAPPGSFHRLLASRHYPPSSPAPPPRPLLLLPKTLIPPAAAAMEFPRRGRRDVAAASAPASSSPETEVAPGAWGKVSAVLFDMDGVLCNSEELSRLAGVDLFAEMGVDVTGDDFVPYMGTGEANFLGGVAKLKGVKDFNAESAKKRFFEIYLDKYAKPNAGIGFPGALDLVTECKNAGLKVAVASSADRIKVDANLAAAGLPLSLFDAIVSADAFENLKPAPDIFLAASKTLGVDTDECIVIEDALAGVQAAKAAEMRCIAVMTTLEEDALQQASPSLIRKNIGDISIRDILYGGSNAYHNERTENTENISSLKPSTEILNGATNAESAPSTNSASSIDDSREGLVGSRRNILRYGSLGIAVSCLIYTTRNWKAMQFVSPKGLLNYFTGGNSSIFASNEGEQLTSRVQQIKKYLADFETGGSATCVPEFPRKLDWLNTAPLQFGRDLKGRVVLLDFWTYCCINCMHVLPDLEFIEKKYKDKPFTVVGVHSAKFDNEKDLEAIRNAVLRYNITHPVVNDGDMYLWRELGVNSWPTFVVIGPNGKVLAQISGEGHRKDLDDVVGAALEFYEENKLLQNSSLPLALEKDKDSRLLASPLKFPGKLAIDVVTNLEGEFICQIGSSEEGLLDGTFDTASFNRPQGLAYNSKKNILYVADTENHALRLSKHWREMERKALITEEEVLNSPWDVCYDPSKETLYIAMAGQHQIWKHNTLDGVTEVLSGDGYERNLNGSSSTRTSFAQPSGISLAPDHDGTGSDVLLQHPLGVVYASDNQIYVADSYNHKIKRLDPVTRKVTTIAGTGRAGYKDGPALSAQLSEPAGLVEVGDDTNNSTIRYIVLNEKGAEVRTLDLIGVQPPSPKPKTLKRLRRHLSADTDVINIDGGSSIEGYLSLAISVPDGYHFSKEARSKFDVDIEPADAIEIEPVNGFLNSGQASLKYRRKSSSSSTGRINCKVYYCKEDEVCLYQSVAFDVKFREEAVPSPAQITLSYSVVPRDTSSSAQLIAAGKNGKV</sequence>
<organism evidence="5">
    <name type="scientific">Oryza nivara</name>
    <name type="common">Indian wild rice</name>
    <name type="synonym">Oryza sativa f. spontanea</name>
    <dbReference type="NCBI Taxonomy" id="4536"/>
    <lineage>
        <taxon>Eukaryota</taxon>
        <taxon>Viridiplantae</taxon>
        <taxon>Streptophyta</taxon>
        <taxon>Embryophyta</taxon>
        <taxon>Tracheophyta</taxon>
        <taxon>Spermatophyta</taxon>
        <taxon>Magnoliopsida</taxon>
        <taxon>Liliopsida</taxon>
        <taxon>Poales</taxon>
        <taxon>Poaceae</taxon>
        <taxon>BOP clade</taxon>
        <taxon>Oryzoideae</taxon>
        <taxon>Oryzeae</taxon>
        <taxon>Oryzinae</taxon>
        <taxon>Oryza</taxon>
    </lineage>
</organism>
<dbReference type="InterPro" id="IPR036249">
    <property type="entry name" value="Thioredoxin-like_sf"/>
</dbReference>
<dbReference type="Pfam" id="PF13419">
    <property type="entry name" value="HAD_2"/>
    <property type="match status" value="1"/>
</dbReference>
<keyword evidence="1" id="KW-0677">Repeat</keyword>
<dbReference type="InterPro" id="IPR011042">
    <property type="entry name" value="6-blade_b-propeller_TolB-like"/>
</dbReference>
<evidence type="ECO:0000256" key="3">
    <source>
        <dbReference type="SAM" id="MobiDB-lite"/>
    </source>
</evidence>
<dbReference type="InterPro" id="IPR036412">
    <property type="entry name" value="HAD-like_sf"/>
</dbReference>
<dbReference type="PROSITE" id="PS51125">
    <property type="entry name" value="NHL"/>
    <property type="match status" value="1"/>
</dbReference>
<dbReference type="SFLD" id="SFLDG01129">
    <property type="entry name" value="C1.5:_HAD__Beta-PGM__Phosphata"/>
    <property type="match status" value="1"/>
</dbReference>
<evidence type="ECO:0000313" key="6">
    <source>
        <dbReference type="Proteomes" id="UP000006591"/>
    </source>
</evidence>
<dbReference type="CDD" id="cd14951">
    <property type="entry name" value="NHL-2_like"/>
    <property type="match status" value="1"/>
</dbReference>
<dbReference type="PROSITE" id="PS51352">
    <property type="entry name" value="THIOREDOXIN_2"/>
    <property type="match status" value="1"/>
</dbReference>
<dbReference type="SUPFAM" id="SSF101898">
    <property type="entry name" value="NHL repeat"/>
    <property type="match status" value="1"/>
</dbReference>
<dbReference type="Gene3D" id="1.10.150.240">
    <property type="entry name" value="Putative phosphatase, domain 2"/>
    <property type="match status" value="1"/>
</dbReference>
<dbReference type="SUPFAM" id="SSF52833">
    <property type="entry name" value="Thioredoxin-like"/>
    <property type="match status" value="1"/>
</dbReference>
<dbReference type="PANTHER" id="PTHR46388">
    <property type="entry name" value="NHL REPEAT-CONTAINING PROTEIN 2"/>
    <property type="match status" value="1"/>
</dbReference>
<evidence type="ECO:0000259" key="4">
    <source>
        <dbReference type="PROSITE" id="PS51352"/>
    </source>
</evidence>
<dbReference type="Gramene" id="ONIVA03G15890.2">
    <property type="protein sequence ID" value="ONIVA03G15890.2"/>
    <property type="gene ID" value="ONIVA03G15890"/>
</dbReference>
<dbReference type="InterPro" id="IPR023198">
    <property type="entry name" value="PGP-like_dom2"/>
</dbReference>
<dbReference type="Pfam" id="PF01436">
    <property type="entry name" value="NHL"/>
    <property type="match status" value="2"/>
</dbReference>
<dbReference type="InterPro" id="IPR041492">
    <property type="entry name" value="HAD_2"/>
</dbReference>
<protein>
    <recommendedName>
        <fullName evidence="4">Thioredoxin domain-containing protein</fullName>
    </recommendedName>
</protein>
<feature type="domain" description="Thioredoxin" evidence="4">
    <location>
        <begin position="412"/>
        <end position="570"/>
    </location>
</feature>
<dbReference type="Gene3D" id="2.120.10.30">
    <property type="entry name" value="TolB, C-terminal domain"/>
    <property type="match status" value="2"/>
</dbReference>
<dbReference type="InterPro" id="IPR013766">
    <property type="entry name" value="Thioredoxin_domain"/>
</dbReference>
<dbReference type="Gene3D" id="3.40.30.10">
    <property type="entry name" value="Glutaredoxin"/>
    <property type="match status" value="1"/>
</dbReference>
<dbReference type="Gene3D" id="3.40.50.1000">
    <property type="entry name" value="HAD superfamily/HAD-like"/>
    <property type="match status" value="1"/>
</dbReference>
<dbReference type="InterPro" id="IPR001258">
    <property type="entry name" value="NHL_repeat"/>
</dbReference>
<proteinExistence type="predicted"/>
<dbReference type="NCBIfam" id="TIGR01509">
    <property type="entry name" value="HAD-SF-IA-v3"/>
    <property type="match status" value="1"/>
</dbReference>
<dbReference type="FunFam" id="3.40.30.10:FF:000320">
    <property type="entry name" value="NHL repeat-containing protein 2"/>
    <property type="match status" value="1"/>
</dbReference>
<dbReference type="InterPro" id="IPR012336">
    <property type="entry name" value="Thioredoxin-like_fold"/>
</dbReference>
<dbReference type="SFLD" id="SFLDG01135">
    <property type="entry name" value="C1.5.6:_HAD__Beta-PGM__Phospha"/>
    <property type="match status" value="1"/>
</dbReference>
<dbReference type="SUPFAM" id="SSF56784">
    <property type="entry name" value="HAD-like"/>
    <property type="match status" value="1"/>
</dbReference>
<reference evidence="5" key="2">
    <citation type="submission" date="2018-04" db="EMBL/GenBank/DDBJ databases">
        <title>OnivRS2 (Oryza nivara Reference Sequence Version 2).</title>
        <authorList>
            <person name="Zhang J."/>
            <person name="Kudrna D."/>
            <person name="Lee S."/>
            <person name="Talag J."/>
            <person name="Rajasekar S."/>
            <person name="Welchert J."/>
            <person name="Hsing Y.-I."/>
            <person name="Wing R.A."/>
        </authorList>
    </citation>
    <scope>NUCLEOTIDE SEQUENCE [LARGE SCALE GENOMIC DNA]</scope>
    <source>
        <strain evidence="5">SL10</strain>
    </source>
</reference>
<dbReference type="Pfam" id="PF13905">
    <property type="entry name" value="Thioredoxin_8"/>
    <property type="match status" value="1"/>
</dbReference>
<evidence type="ECO:0000256" key="2">
    <source>
        <dbReference type="PROSITE-ProRule" id="PRU00504"/>
    </source>
</evidence>
<dbReference type="EnsemblPlants" id="ONIVA03G15890.2">
    <property type="protein sequence ID" value="ONIVA03G15890.2"/>
    <property type="gene ID" value="ONIVA03G15890"/>
</dbReference>
<reference evidence="5" key="1">
    <citation type="submission" date="2015-04" db="UniProtKB">
        <authorList>
            <consortium name="EnsemblPlants"/>
        </authorList>
    </citation>
    <scope>IDENTIFICATION</scope>
    <source>
        <strain evidence="5">SL10</strain>
    </source>
</reference>
<dbReference type="InterPro" id="IPR023214">
    <property type="entry name" value="HAD_sf"/>
</dbReference>
<dbReference type="PRINTS" id="PR00413">
    <property type="entry name" value="HADHALOGNASE"/>
</dbReference>
<dbReference type="InterPro" id="IPR045302">
    <property type="entry name" value="NHL2_NHL_rpt_dom"/>
</dbReference>
<feature type="compositionally biased region" description="Polar residues" evidence="3">
    <location>
        <begin position="327"/>
        <end position="342"/>
    </location>
</feature>
<feature type="repeat" description="NHL" evidence="2">
    <location>
        <begin position="763"/>
        <end position="793"/>
    </location>
</feature>
<dbReference type="AlphaFoldDB" id="A0A0E0GLH5"/>
<dbReference type="PANTHER" id="PTHR46388:SF2">
    <property type="entry name" value="NHL REPEAT-CONTAINING PROTEIN 2"/>
    <property type="match status" value="1"/>
</dbReference>
<dbReference type="Proteomes" id="UP000006591">
    <property type="component" value="Chromosome 3"/>
</dbReference>
<accession>A0A0E0GLH5</accession>
<evidence type="ECO:0000256" key="1">
    <source>
        <dbReference type="ARBA" id="ARBA00022737"/>
    </source>
</evidence>
<dbReference type="CDD" id="cd07505">
    <property type="entry name" value="HAD_BPGM-like"/>
    <property type="match status" value="1"/>
</dbReference>
<feature type="region of interest" description="Disordered" evidence="3">
    <location>
        <begin position="327"/>
        <end position="346"/>
    </location>
</feature>
<keyword evidence="6" id="KW-1185">Reference proteome</keyword>
<evidence type="ECO:0000313" key="5">
    <source>
        <dbReference type="EnsemblPlants" id="ONIVA03G15890.2"/>
    </source>
</evidence>